<dbReference type="EMBL" id="UGYZ01000002">
    <property type="protein sequence ID" value="SUJ02261.1"/>
    <property type="molecule type" value="Genomic_DNA"/>
</dbReference>
<dbReference type="PANTHER" id="PTHR35526">
    <property type="entry name" value="ANTI-SIGMA-F FACTOR RSBW-RELATED"/>
    <property type="match status" value="1"/>
</dbReference>
<keyword evidence="5 7" id="KW-0067">ATP-binding</keyword>
<dbReference type="OrthoDB" id="9768808at2"/>
<gene>
    <name evidence="7 9" type="primary">spoIIAB</name>
    <name evidence="9" type="ORF">NCTC4822_01244</name>
</gene>
<organism evidence="9 10">
    <name type="scientific">Sporosarcina pasteurii</name>
    <name type="common">Bacillus pasteurii</name>
    <dbReference type="NCBI Taxonomy" id="1474"/>
    <lineage>
        <taxon>Bacteria</taxon>
        <taxon>Bacillati</taxon>
        <taxon>Bacillota</taxon>
        <taxon>Bacilli</taxon>
        <taxon>Bacillales</taxon>
        <taxon>Caryophanaceae</taxon>
        <taxon>Sporosarcina</taxon>
    </lineage>
</organism>
<comment type="function">
    <text evidence="7">Binds to sigma F and blocks its ability to form an RNA polymerase holoenzyme (E-sigma F). Phosphorylates SpoIIAA on a serine residue. This phosphorylation may enable SpoIIAA to act as an anti-anti-sigma factor that counteracts SpoIIAB and thus releases sigma F from inhibition.</text>
</comment>
<protein>
    <recommendedName>
        <fullName evidence="7">Anti-sigma F factor</fullName>
        <ecNumber evidence="7">2.7.11.1</ecNumber>
    </recommendedName>
    <alternativeName>
        <fullName evidence="7">Stage II sporulation protein AB</fullName>
    </alternativeName>
</protein>
<feature type="domain" description="Histidine kinase/HSP90-like ATPase" evidence="8">
    <location>
        <begin position="35"/>
        <end position="140"/>
    </location>
</feature>
<dbReference type="HAMAP" id="MF_00637">
    <property type="entry name" value="Anti_sigma_F"/>
    <property type="match status" value="1"/>
</dbReference>
<dbReference type="GO" id="GO:0030436">
    <property type="term" value="P:asexual sporulation"/>
    <property type="evidence" value="ECO:0007669"/>
    <property type="project" value="UniProtKB-UniRule"/>
</dbReference>
<comment type="catalytic activity">
    <reaction evidence="7">
        <text>L-threonyl-[protein] + ATP = O-phospho-L-threonyl-[protein] + ADP + H(+)</text>
        <dbReference type="Rhea" id="RHEA:46608"/>
        <dbReference type="Rhea" id="RHEA-COMP:11060"/>
        <dbReference type="Rhea" id="RHEA-COMP:11605"/>
        <dbReference type="ChEBI" id="CHEBI:15378"/>
        <dbReference type="ChEBI" id="CHEBI:30013"/>
        <dbReference type="ChEBI" id="CHEBI:30616"/>
        <dbReference type="ChEBI" id="CHEBI:61977"/>
        <dbReference type="ChEBI" id="CHEBI:456216"/>
        <dbReference type="EC" id="2.7.11.1"/>
    </reaction>
</comment>
<evidence type="ECO:0000256" key="3">
    <source>
        <dbReference type="ARBA" id="ARBA00022741"/>
    </source>
</evidence>
<keyword evidence="1 7" id="KW-0723">Serine/threonine-protein kinase</keyword>
<dbReference type="GO" id="GO:0030435">
    <property type="term" value="P:sporulation resulting in formation of a cellular spore"/>
    <property type="evidence" value="ECO:0007669"/>
    <property type="project" value="UniProtKB-KW"/>
</dbReference>
<comment type="similarity">
    <text evidence="7">Belongs to the anti-sigma-factor family.</text>
</comment>
<sequence>MNNEMMLSFVAIEENEALARMAMTCFITPLDPTIEEISEFKTIVSEAVTNAILHGYDCDGKSIVTIHATIEDDKVTMTVRDEGAGIANIEQAMEPMYTTRPHMERSGMGFTIMESFSDSLSVESNVGSGTVVKFEKRFSPVTETSRMR</sequence>
<evidence type="ECO:0000256" key="1">
    <source>
        <dbReference type="ARBA" id="ARBA00022527"/>
    </source>
</evidence>
<dbReference type="GO" id="GO:0042174">
    <property type="term" value="P:negative regulation of sporulation resulting in formation of a cellular spore"/>
    <property type="evidence" value="ECO:0007669"/>
    <property type="project" value="InterPro"/>
</dbReference>
<evidence type="ECO:0000256" key="5">
    <source>
        <dbReference type="ARBA" id="ARBA00022840"/>
    </source>
</evidence>
<keyword evidence="2 7" id="KW-0808">Transferase</keyword>
<dbReference type="InterPro" id="IPR036890">
    <property type="entry name" value="HATPase_C_sf"/>
</dbReference>
<dbReference type="PANTHER" id="PTHR35526:SF3">
    <property type="entry name" value="ANTI-SIGMA-F FACTOR RSBW"/>
    <property type="match status" value="1"/>
</dbReference>
<evidence type="ECO:0000256" key="7">
    <source>
        <dbReference type="HAMAP-Rule" id="MF_00637"/>
    </source>
</evidence>
<evidence type="ECO:0000256" key="4">
    <source>
        <dbReference type="ARBA" id="ARBA00022777"/>
    </source>
</evidence>
<evidence type="ECO:0000313" key="10">
    <source>
        <dbReference type="Proteomes" id="UP000254519"/>
    </source>
</evidence>
<dbReference type="AlphaFoldDB" id="A0A380BL53"/>
<dbReference type="SUPFAM" id="SSF55874">
    <property type="entry name" value="ATPase domain of HSP90 chaperone/DNA topoisomerase II/histidine kinase"/>
    <property type="match status" value="1"/>
</dbReference>
<keyword evidence="3 7" id="KW-0547">Nucleotide-binding</keyword>
<dbReference type="Gene3D" id="3.30.565.10">
    <property type="entry name" value="Histidine kinase-like ATPase, C-terminal domain"/>
    <property type="match status" value="1"/>
</dbReference>
<dbReference type="GO" id="GO:0106310">
    <property type="term" value="F:protein serine kinase activity"/>
    <property type="evidence" value="ECO:0007669"/>
    <property type="project" value="RHEA"/>
</dbReference>
<proteinExistence type="inferred from homology"/>
<dbReference type="Pfam" id="PF13581">
    <property type="entry name" value="HATPase_c_2"/>
    <property type="match status" value="1"/>
</dbReference>
<keyword evidence="4 7" id="KW-0418">Kinase</keyword>
<reference evidence="9 10" key="1">
    <citation type="submission" date="2018-06" db="EMBL/GenBank/DDBJ databases">
        <authorList>
            <consortium name="Pathogen Informatics"/>
            <person name="Doyle S."/>
        </authorList>
    </citation>
    <scope>NUCLEOTIDE SEQUENCE [LARGE SCALE GENOMIC DNA]</scope>
    <source>
        <strain evidence="10">ATCC 11859 / DSM 33 / NCIB 8841 / NCTC 4822</strain>
    </source>
</reference>
<evidence type="ECO:0000259" key="8">
    <source>
        <dbReference type="SMART" id="SM00387"/>
    </source>
</evidence>
<dbReference type="RefSeq" id="WP_115360630.1">
    <property type="nucleotide sequence ID" value="NZ_CP038012.1"/>
</dbReference>
<keyword evidence="10" id="KW-1185">Reference proteome</keyword>
<dbReference type="GO" id="GO:0016989">
    <property type="term" value="F:sigma factor antagonist activity"/>
    <property type="evidence" value="ECO:0007669"/>
    <property type="project" value="InterPro"/>
</dbReference>
<evidence type="ECO:0000256" key="6">
    <source>
        <dbReference type="ARBA" id="ARBA00022969"/>
    </source>
</evidence>
<name>A0A380BL53_SPOPA</name>
<evidence type="ECO:0000313" key="9">
    <source>
        <dbReference type="EMBL" id="SUJ02261.1"/>
    </source>
</evidence>
<dbReference type="SMART" id="SM00387">
    <property type="entry name" value="HATPase_c"/>
    <property type="match status" value="1"/>
</dbReference>
<dbReference type="InterPro" id="IPR050267">
    <property type="entry name" value="Anti-sigma-factor_SerPK"/>
</dbReference>
<accession>A0A380BL53</accession>
<comment type="catalytic activity">
    <reaction evidence="7">
        <text>L-seryl-[protein] + ATP = O-phospho-L-seryl-[protein] + ADP + H(+)</text>
        <dbReference type="Rhea" id="RHEA:17989"/>
        <dbReference type="Rhea" id="RHEA-COMP:9863"/>
        <dbReference type="Rhea" id="RHEA-COMP:11604"/>
        <dbReference type="ChEBI" id="CHEBI:15378"/>
        <dbReference type="ChEBI" id="CHEBI:29999"/>
        <dbReference type="ChEBI" id="CHEBI:30616"/>
        <dbReference type="ChEBI" id="CHEBI:83421"/>
        <dbReference type="ChEBI" id="CHEBI:456216"/>
        <dbReference type="EC" id="2.7.11.1"/>
    </reaction>
</comment>
<keyword evidence="6 7" id="KW-0749">Sporulation</keyword>
<dbReference type="Proteomes" id="UP000254519">
    <property type="component" value="Unassembled WGS sequence"/>
</dbReference>
<dbReference type="NCBIfam" id="TIGR01925">
    <property type="entry name" value="spIIAB"/>
    <property type="match status" value="1"/>
</dbReference>
<dbReference type="InterPro" id="IPR010194">
    <property type="entry name" value="Anti-sigma_F"/>
</dbReference>
<dbReference type="GO" id="GO:0004674">
    <property type="term" value="F:protein serine/threonine kinase activity"/>
    <property type="evidence" value="ECO:0007669"/>
    <property type="project" value="UniProtKB-KW"/>
</dbReference>
<dbReference type="GO" id="GO:0005524">
    <property type="term" value="F:ATP binding"/>
    <property type="evidence" value="ECO:0007669"/>
    <property type="project" value="UniProtKB-KW"/>
</dbReference>
<dbReference type="InterPro" id="IPR003594">
    <property type="entry name" value="HATPase_dom"/>
</dbReference>
<evidence type="ECO:0000256" key="2">
    <source>
        <dbReference type="ARBA" id="ARBA00022679"/>
    </source>
</evidence>
<dbReference type="EC" id="2.7.11.1" evidence="7"/>